<evidence type="ECO:0000313" key="2">
    <source>
        <dbReference type="Proteomes" id="UP001519460"/>
    </source>
</evidence>
<accession>A0ABD0LNV6</accession>
<name>A0ABD0LNV6_9CAEN</name>
<keyword evidence="2" id="KW-1185">Reference proteome</keyword>
<comment type="caution">
    <text evidence="1">The sequence shown here is derived from an EMBL/GenBank/DDBJ whole genome shotgun (WGS) entry which is preliminary data.</text>
</comment>
<dbReference type="Proteomes" id="UP001519460">
    <property type="component" value="Unassembled WGS sequence"/>
</dbReference>
<dbReference type="AlphaFoldDB" id="A0ABD0LNV6"/>
<sequence length="77" mass="8503">MRRKTDKDPPFAAQLNSYVCADGGYHVSSFLLSVRAPVELGFCLGGSPSTLDEAVIPVLTRAWKINRRRLTSFAEFA</sequence>
<reference evidence="1 2" key="1">
    <citation type="journal article" date="2023" name="Sci. Data">
        <title>Genome assembly of the Korean intertidal mud-creeper Batillaria attramentaria.</title>
        <authorList>
            <person name="Patra A.K."/>
            <person name="Ho P.T."/>
            <person name="Jun S."/>
            <person name="Lee S.J."/>
            <person name="Kim Y."/>
            <person name="Won Y.J."/>
        </authorList>
    </citation>
    <scope>NUCLEOTIDE SEQUENCE [LARGE SCALE GENOMIC DNA]</scope>
    <source>
        <strain evidence="1">Wonlab-2016</strain>
    </source>
</reference>
<dbReference type="EMBL" id="JACVVK020000032">
    <property type="protein sequence ID" value="KAK7501272.1"/>
    <property type="molecule type" value="Genomic_DNA"/>
</dbReference>
<evidence type="ECO:0000313" key="1">
    <source>
        <dbReference type="EMBL" id="KAK7501272.1"/>
    </source>
</evidence>
<proteinExistence type="predicted"/>
<protein>
    <submittedName>
        <fullName evidence="1">Uncharacterized protein</fullName>
    </submittedName>
</protein>
<organism evidence="1 2">
    <name type="scientific">Batillaria attramentaria</name>
    <dbReference type="NCBI Taxonomy" id="370345"/>
    <lineage>
        <taxon>Eukaryota</taxon>
        <taxon>Metazoa</taxon>
        <taxon>Spiralia</taxon>
        <taxon>Lophotrochozoa</taxon>
        <taxon>Mollusca</taxon>
        <taxon>Gastropoda</taxon>
        <taxon>Caenogastropoda</taxon>
        <taxon>Sorbeoconcha</taxon>
        <taxon>Cerithioidea</taxon>
        <taxon>Batillariidae</taxon>
        <taxon>Batillaria</taxon>
    </lineage>
</organism>
<gene>
    <name evidence="1" type="ORF">BaRGS_00007397</name>
</gene>